<dbReference type="Proteomes" id="UP000604825">
    <property type="component" value="Unassembled WGS sequence"/>
</dbReference>
<reference evidence="2" key="1">
    <citation type="submission" date="2020-10" db="EMBL/GenBank/DDBJ databases">
        <authorList>
            <person name="Han B."/>
            <person name="Lu T."/>
            <person name="Zhao Q."/>
            <person name="Huang X."/>
            <person name="Zhao Y."/>
        </authorList>
    </citation>
    <scope>NUCLEOTIDE SEQUENCE</scope>
</reference>
<accession>A0A811MCB6</accession>
<protein>
    <recommendedName>
        <fullName evidence="4">F-box domain-containing protein</fullName>
    </recommendedName>
</protein>
<keyword evidence="3" id="KW-1185">Reference proteome</keyword>
<dbReference type="PANTHER" id="PTHR34791">
    <property type="entry name" value="OS02G0272100 PROTEIN"/>
    <property type="match status" value="1"/>
</dbReference>
<dbReference type="EMBL" id="CAJGYO010000001">
    <property type="protein sequence ID" value="CAD6204724.1"/>
    <property type="molecule type" value="Genomic_DNA"/>
</dbReference>
<proteinExistence type="predicted"/>
<evidence type="ECO:0000256" key="1">
    <source>
        <dbReference type="SAM" id="MobiDB-lite"/>
    </source>
</evidence>
<dbReference type="PANTHER" id="PTHR34791:SF1">
    <property type="entry name" value="OS02G0272100 PROTEIN"/>
    <property type="match status" value="1"/>
</dbReference>
<dbReference type="SUPFAM" id="SSF81383">
    <property type="entry name" value="F-box domain"/>
    <property type="match status" value="1"/>
</dbReference>
<dbReference type="AlphaFoldDB" id="A0A811MCB6"/>
<dbReference type="InterPro" id="IPR036047">
    <property type="entry name" value="F-box-like_dom_sf"/>
</dbReference>
<dbReference type="OrthoDB" id="684434at2759"/>
<feature type="region of interest" description="Disordered" evidence="1">
    <location>
        <begin position="314"/>
        <end position="346"/>
    </location>
</feature>
<organism evidence="2 3">
    <name type="scientific">Miscanthus lutarioriparius</name>
    <dbReference type="NCBI Taxonomy" id="422564"/>
    <lineage>
        <taxon>Eukaryota</taxon>
        <taxon>Viridiplantae</taxon>
        <taxon>Streptophyta</taxon>
        <taxon>Embryophyta</taxon>
        <taxon>Tracheophyta</taxon>
        <taxon>Spermatophyta</taxon>
        <taxon>Magnoliopsida</taxon>
        <taxon>Liliopsida</taxon>
        <taxon>Poales</taxon>
        <taxon>Poaceae</taxon>
        <taxon>PACMAD clade</taxon>
        <taxon>Panicoideae</taxon>
        <taxon>Andropogonodae</taxon>
        <taxon>Andropogoneae</taxon>
        <taxon>Saccharinae</taxon>
        <taxon>Miscanthus</taxon>
    </lineage>
</organism>
<comment type="caution">
    <text evidence="2">The sequence shown here is derived from an EMBL/GenBank/DDBJ whole genome shotgun (WGS) entry which is preliminary data.</text>
</comment>
<name>A0A811MCB6_9POAL</name>
<feature type="compositionally biased region" description="Basic and acidic residues" evidence="1">
    <location>
        <begin position="318"/>
        <end position="338"/>
    </location>
</feature>
<evidence type="ECO:0008006" key="4">
    <source>
        <dbReference type="Google" id="ProtNLM"/>
    </source>
</evidence>
<gene>
    <name evidence="2" type="ORF">NCGR_LOCUS2717</name>
</gene>
<evidence type="ECO:0000313" key="2">
    <source>
        <dbReference type="EMBL" id="CAD6204724.1"/>
    </source>
</evidence>
<sequence>MAAANKSWPLSKVTDGAHWNAEDLFGRLCIVADATFLSAGFLPCDARSETTPWSVSRRYSVPQLAHREGADAAVLCISRRGHRRGGCGRGKIEVDAYVDCNVRQRNARRERLPLAALAPVLSGGMDVAACALTTASPLDDASGGAWLWKLFADQLCRRLFLSICLHSGVPVLPSFGCLPVDLQMTILCRLHVAEDVARVECASKELRRLVADHDAVLWKAKYESIRSLNSSREQPVEFRPPPIFTTKEPPYFTDEDMALMSWKERYAMTRWQTMVMSTWRFWTTPMPTWKPRVPPAKRARLQTIIDMVRRRAQHNLSQHHDRPDHPRTVARTSSDHGWRGTTVDNRSSRRTMTMATVVLSNPYRKGNGGGAVHSPSSRHRWNHR</sequence>
<evidence type="ECO:0000313" key="3">
    <source>
        <dbReference type="Proteomes" id="UP000604825"/>
    </source>
</evidence>
<feature type="region of interest" description="Disordered" evidence="1">
    <location>
        <begin position="361"/>
        <end position="384"/>
    </location>
</feature>